<dbReference type="GO" id="GO:0032259">
    <property type="term" value="P:methylation"/>
    <property type="evidence" value="ECO:0007669"/>
    <property type="project" value="UniProtKB-KW"/>
</dbReference>
<feature type="domain" description="Release factor glutamine methyltransferase N-terminal" evidence="7">
    <location>
        <begin position="10"/>
        <end position="72"/>
    </location>
</feature>
<dbReference type="RefSeq" id="WP_015587170.1">
    <property type="nucleotide sequence ID" value="NC_021083.1"/>
</dbReference>
<keyword evidence="3" id="KW-0808">Transferase</keyword>
<dbReference type="KEGG" id="mput:MPUT9231_0470"/>
<dbReference type="HOGENOM" id="CLU_018398_3_2_14"/>
<dbReference type="NCBIfam" id="TIGR03534">
    <property type="entry name" value="RF_mod_PrmC"/>
    <property type="match status" value="1"/>
</dbReference>
<evidence type="ECO:0000256" key="4">
    <source>
        <dbReference type="ARBA" id="ARBA00022691"/>
    </source>
</evidence>
<accession>M9W926</accession>
<keyword evidence="4" id="KW-0949">S-adenosyl-L-methionine</keyword>
<dbReference type="GO" id="GO:0003676">
    <property type="term" value="F:nucleic acid binding"/>
    <property type="evidence" value="ECO:0007669"/>
    <property type="project" value="InterPro"/>
</dbReference>
<dbReference type="Pfam" id="PF05175">
    <property type="entry name" value="MTS"/>
    <property type="match status" value="1"/>
</dbReference>
<gene>
    <name evidence="8" type="primary">hemK</name>
    <name evidence="8" type="ORF">MPUT9231_0470</name>
</gene>
<evidence type="ECO:0000256" key="1">
    <source>
        <dbReference type="ARBA" id="ARBA00012771"/>
    </source>
</evidence>
<dbReference type="PATRIC" id="fig|1292033.3.peg.47"/>
<dbReference type="InterPro" id="IPR007848">
    <property type="entry name" value="Small_mtfrase_dom"/>
</dbReference>
<proteinExistence type="predicted"/>
<evidence type="ECO:0000313" key="9">
    <source>
        <dbReference type="Proteomes" id="UP000012984"/>
    </source>
</evidence>
<dbReference type="Proteomes" id="UP000012984">
    <property type="component" value="Chromosome"/>
</dbReference>
<evidence type="ECO:0000259" key="6">
    <source>
        <dbReference type="Pfam" id="PF05175"/>
    </source>
</evidence>
<dbReference type="InterPro" id="IPR019874">
    <property type="entry name" value="RF_methyltr_PrmC"/>
</dbReference>
<evidence type="ECO:0000259" key="7">
    <source>
        <dbReference type="Pfam" id="PF17827"/>
    </source>
</evidence>
<dbReference type="PANTHER" id="PTHR18895:SF74">
    <property type="entry name" value="MTRF1L RELEASE FACTOR GLUTAMINE METHYLTRANSFERASE"/>
    <property type="match status" value="1"/>
</dbReference>
<dbReference type="eggNOG" id="COG2890">
    <property type="taxonomic scope" value="Bacteria"/>
</dbReference>
<evidence type="ECO:0000256" key="2">
    <source>
        <dbReference type="ARBA" id="ARBA00022603"/>
    </source>
</evidence>
<dbReference type="InterPro" id="IPR050320">
    <property type="entry name" value="N5-glutamine_MTase"/>
</dbReference>
<dbReference type="NCBIfam" id="TIGR00536">
    <property type="entry name" value="hemK_fam"/>
    <property type="match status" value="1"/>
</dbReference>
<dbReference type="EMBL" id="CP004357">
    <property type="protein sequence ID" value="AGJ90503.1"/>
    <property type="molecule type" value="Genomic_DNA"/>
</dbReference>
<name>M9W926_9MOLU</name>
<dbReference type="InterPro" id="IPR040758">
    <property type="entry name" value="PrmC_N"/>
</dbReference>
<organism evidence="8 9">
    <name type="scientific">Mycoplasma putrefaciens Mput9231</name>
    <dbReference type="NCBI Taxonomy" id="1292033"/>
    <lineage>
        <taxon>Bacteria</taxon>
        <taxon>Bacillati</taxon>
        <taxon>Mycoplasmatota</taxon>
        <taxon>Mollicutes</taxon>
        <taxon>Mycoplasmataceae</taxon>
        <taxon>Mycoplasma</taxon>
    </lineage>
</organism>
<dbReference type="SUPFAM" id="SSF53335">
    <property type="entry name" value="S-adenosyl-L-methionine-dependent methyltransferases"/>
    <property type="match status" value="1"/>
</dbReference>
<reference evidence="8 9" key="1">
    <citation type="journal article" date="2013" name="Genome Announc.">
        <title>Complete Genome Sequence of Mycoplasma putrefaciens Strain 9231, One of the Agents of Contagious Agalactia in Goats.</title>
        <authorList>
            <person name="Dupuy V."/>
            <person name="Sirand-Pugnet P."/>
            <person name="Baranowski E."/>
            <person name="Barre A."/>
            <person name="Breton M."/>
            <person name="Couture C."/>
            <person name="Dordet-Frisoni E."/>
            <person name="Gaurivaud P."/>
            <person name="Jacob D."/>
            <person name="Lemaitre C."/>
            <person name="Manso-Silvan L."/>
            <person name="Nikolski M."/>
            <person name="Nouvel L.X."/>
            <person name="Poumarat F."/>
            <person name="Tardy F."/>
            <person name="Thebault P."/>
            <person name="Theil S."/>
            <person name="Citti C."/>
            <person name="Blanchard A."/>
            <person name="Thiaucourt F."/>
        </authorList>
    </citation>
    <scope>NUCLEOTIDE SEQUENCE [LARGE SCALE GENOMIC DNA]</scope>
    <source>
        <strain evidence="8">Mput9231</strain>
    </source>
</reference>
<dbReference type="EC" id="2.1.1.297" evidence="1"/>
<dbReference type="PANTHER" id="PTHR18895">
    <property type="entry name" value="HEMK METHYLTRANSFERASE"/>
    <property type="match status" value="1"/>
</dbReference>
<dbReference type="OrthoDB" id="9800643at2"/>
<dbReference type="PROSITE" id="PS00092">
    <property type="entry name" value="N6_MTASE"/>
    <property type="match status" value="1"/>
</dbReference>
<dbReference type="Gene3D" id="3.40.50.150">
    <property type="entry name" value="Vaccinia Virus protein VP39"/>
    <property type="match status" value="1"/>
</dbReference>
<feature type="domain" description="Methyltransferase small" evidence="6">
    <location>
        <begin position="107"/>
        <end position="195"/>
    </location>
</feature>
<keyword evidence="9" id="KW-1185">Reference proteome</keyword>
<dbReference type="Pfam" id="PF17827">
    <property type="entry name" value="PrmC_N"/>
    <property type="match status" value="1"/>
</dbReference>
<evidence type="ECO:0000313" key="8">
    <source>
        <dbReference type="EMBL" id="AGJ90503.1"/>
    </source>
</evidence>
<evidence type="ECO:0000256" key="5">
    <source>
        <dbReference type="ARBA" id="ARBA00048391"/>
    </source>
</evidence>
<dbReference type="InterPro" id="IPR002052">
    <property type="entry name" value="DNA_methylase_N6_adenine_CS"/>
</dbReference>
<dbReference type="AlphaFoldDB" id="M9W926"/>
<dbReference type="CDD" id="cd02440">
    <property type="entry name" value="AdoMet_MTases"/>
    <property type="match status" value="1"/>
</dbReference>
<keyword evidence="2 8" id="KW-0489">Methyltransferase</keyword>
<sequence>MISIYKVFNKILNNKNISCSKADVYTILSHILKKDYQWIASNLDYNLSDHQLTQLEKILNLLETNYPLAYITKSKYFYKHNFYVDKNVLIPRIESEQIIDLVYDFVKNNNNLTITDLCTGSGCLGITLALLNSLNNVLLIDIDDNALNIARKNLKKFNLHNIRVLKSNFIKVLIDQSIKSNVLVCNPPYIDANDQTLSENVKLYEPNIALFASDCGLYFYKKLINNIDKIMDLDQNFIIVLEFGWNQKKIIEEILKDNCLKYNWEFKRDHYGNWRNLVIKNF</sequence>
<dbReference type="InterPro" id="IPR004556">
    <property type="entry name" value="HemK-like"/>
</dbReference>
<dbReference type="Gene3D" id="1.10.8.10">
    <property type="entry name" value="DNA helicase RuvA subunit, C-terminal domain"/>
    <property type="match status" value="1"/>
</dbReference>
<protein>
    <recommendedName>
        <fullName evidence="1">peptide chain release factor N(5)-glutamine methyltransferase</fullName>
        <ecNumber evidence="1">2.1.1.297</ecNumber>
    </recommendedName>
</protein>
<comment type="catalytic activity">
    <reaction evidence="5">
        <text>L-glutaminyl-[peptide chain release factor] + S-adenosyl-L-methionine = N(5)-methyl-L-glutaminyl-[peptide chain release factor] + S-adenosyl-L-homocysteine + H(+)</text>
        <dbReference type="Rhea" id="RHEA:42896"/>
        <dbReference type="Rhea" id="RHEA-COMP:10271"/>
        <dbReference type="Rhea" id="RHEA-COMP:10272"/>
        <dbReference type="ChEBI" id="CHEBI:15378"/>
        <dbReference type="ChEBI" id="CHEBI:30011"/>
        <dbReference type="ChEBI" id="CHEBI:57856"/>
        <dbReference type="ChEBI" id="CHEBI:59789"/>
        <dbReference type="ChEBI" id="CHEBI:61891"/>
        <dbReference type="EC" id="2.1.1.297"/>
    </reaction>
</comment>
<dbReference type="InterPro" id="IPR029063">
    <property type="entry name" value="SAM-dependent_MTases_sf"/>
</dbReference>
<dbReference type="GO" id="GO:0102559">
    <property type="term" value="F:peptide chain release factor N(5)-glutamine methyltransferase activity"/>
    <property type="evidence" value="ECO:0007669"/>
    <property type="project" value="UniProtKB-EC"/>
</dbReference>
<evidence type="ECO:0000256" key="3">
    <source>
        <dbReference type="ARBA" id="ARBA00022679"/>
    </source>
</evidence>